<reference evidence="3 4" key="1">
    <citation type="submission" date="2010-12" db="EMBL/GenBank/DDBJ databases">
        <authorList>
            <person name="Muzny D."/>
            <person name="Qin X."/>
            <person name="Deng J."/>
            <person name="Jiang H."/>
            <person name="Liu Y."/>
            <person name="Qu J."/>
            <person name="Song X.-Z."/>
            <person name="Zhang L."/>
            <person name="Thornton R."/>
            <person name="Coyle M."/>
            <person name="Francisco L."/>
            <person name="Jackson L."/>
            <person name="Javaid M."/>
            <person name="Korchina V."/>
            <person name="Kovar C."/>
            <person name="Mata R."/>
            <person name="Mathew T."/>
            <person name="Ngo R."/>
            <person name="Nguyen L."/>
            <person name="Nguyen N."/>
            <person name="Okwuonu G."/>
            <person name="Ongeri F."/>
            <person name="Pham C."/>
            <person name="Simmons D."/>
            <person name="Wilczek-Boney K."/>
            <person name="Hale W."/>
            <person name="Jakkamsetti A."/>
            <person name="Pham P."/>
            <person name="Ruth R."/>
            <person name="San Lucas F."/>
            <person name="Warren J."/>
            <person name="Zhang J."/>
            <person name="Zhao Z."/>
            <person name="Zhou C."/>
            <person name="Zhu D."/>
            <person name="Lee S."/>
            <person name="Bess C."/>
            <person name="Blankenburg K."/>
            <person name="Forbes L."/>
            <person name="Fu Q."/>
            <person name="Gubbala S."/>
            <person name="Hirani K."/>
            <person name="Jayaseelan J.C."/>
            <person name="Lara F."/>
            <person name="Munidasa M."/>
            <person name="Palculict T."/>
            <person name="Patil S."/>
            <person name="Pu L.-L."/>
            <person name="Saada N."/>
            <person name="Tang L."/>
            <person name="Weissenberger G."/>
            <person name="Zhu Y."/>
            <person name="Hemphill L."/>
            <person name="Shang Y."/>
            <person name="Youmans B."/>
            <person name="Ayvaz T."/>
            <person name="Ross M."/>
            <person name="Santibanez J."/>
            <person name="Aqrawi P."/>
            <person name="Gross S."/>
            <person name="Joshi V."/>
            <person name="Fowler G."/>
            <person name="Nazareth L."/>
            <person name="Reid J."/>
            <person name="Worley K."/>
            <person name="Petrosino J."/>
            <person name="Highlander S."/>
            <person name="Gibbs R."/>
        </authorList>
    </citation>
    <scope>NUCLEOTIDE SEQUENCE [LARGE SCALE GENOMIC DNA]</scope>
    <source>
        <strain evidence="3 4">ATCC 23263</strain>
    </source>
</reference>
<name>E6MHI6_9FIRM</name>
<dbReference type="PANTHER" id="PTHR40089:SF1">
    <property type="entry name" value="ETHANOLAMINE PERMEASE EUTH-RELATED"/>
    <property type="match status" value="1"/>
</dbReference>
<feature type="transmembrane region" description="Helical" evidence="2">
    <location>
        <begin position="102"/>
        <end position="122"/>
    </location>
</feature>
<evidence type="ECO:0000313" key="3">
    <source>
        <dbReference type="EMBL" id="EFV01417.1"/>
    </source>
</evidence>
<dbReference type="EMBL" id="AEQN01000019">
    <property type="protein sequence ID" value="EFV01417.1"/>
    <property type="molecule type" value="Genomic_DNA"/>
</dbReference>
<keyword evidence="4" id="KW-1185">Reference proteome</keyword>
<dbReference type="eggNOG" id="COG3192">
    <property type="taxonomic scope" value="Bacteria"/>
</dbReference>
<organism evidence="3 4">
    <name type="scientific">Pseudoramibacter alactolyticus ATCC 23263</name>
    <dbReference type="NCBI Taxonomy" id="887929"/>
    <lineage>
        <taxon>Bacteria</taxon>
        <taxon>Bacillati</taxon>
        <taxon>Bacillota</taxon>
        <taxon>Clostridia</taxon>
        <taxon>Eubacteriales</taxon>
        <taxon>Eubacteriaceae</taxon>
        <taxon>Pseudoramibacter</taxon>
    </lineage>
</organism>
<feature type="transmembrane region" description="Helical" evidence="2">
    <location>
        <begin position="395"/>
        <end position="417"/>
    </location>
</feature>
<dbReference type="GO" id="GO:0034228">
    <property type="term" value="F:ethanolamine transmembrane transporter activity"/>
    <property type="evidence" value="ECO:0007669"/>
    <property type="project" value="InterPro"/>
</dbReference>
<feature type="transmembrane region" description="Helical" evidence="2">
    <location>
        <begin position="301"/>
        <end position="319"/>
    </location>
</feature>
<protein>
    <submittedName>
        <fullName evidence="3">Ethanolamine utilization protein, EutH</fullName>
    </submittedName>
</protein>
<dbReference type="Pfam" id="PF04346">
    <property type="entry name" value="EutH"/>
    <property type="match status" value="1"/>
</dbReference>
<dbReference type="OrthoDB" id="9778282at2"/>
<sequence length="447" mass="47085">MGSADASNLKIRCRKAADFLMRRPFKMVKKIRKAAQTMAGEYAILKCAVGLKPFFGDGDGGAMAANRIIFFVMACFMLWGAVDKVFLNNHFGYGQSFDEGLGMMGALAASMIGFMCLAPVIGRGLTLVVTPLFKAIGADPAICAGSVLPIDMGGYALARVMTGDRQIWALSGIILGSMLGATVLYNIPLSLVLVHKRHHPFLARGTMLGVIAMPVGTFFGALIGGIPPAKILVNLGPATLLAALLALGLWRRPGTLLKGFATFSRLIMGISVISLACAIFRELTGIAIIPGMASIRPQFIIVGRTAVTLAGAFPFIRFLTRILSKPLNGIGRWTGVNEATAAGILASLANSIPAYKMVGEMDDRGKVVAIAFLTPGAYCLAGQMAFASANAPDDVIPMIVAKLIAGVLAAGMAAVTLDHTKDGEGTVRKKRTAPNKNDENDVKELVN</sequence>
<dbReference type="PANTHER" id="PTHR40089">
    <property type="entry name" value="ETHANOLAMINE UTILIZATION PROTEIN EUTH"/>
    <property type="match status" value="1"/>
</dbReference>
<dbReference type="AlphaFoldDB" id="E6MHI6"/>
<evidence type="ECO:0000313" key="4">
    <source>
        <dbReference type="Proteomes" id="UP000004754"/>
    </source>
</evidence>
<feature type="transmembrane region" description="Helical" evidence="2">
    <location>
        <begin position="231"/>
        <end position="250"/>
    </location>
</feature>
<keyword evidence="2" id="KW-0472">Membrane</keyword>
<dbReference type="PIRSF" id="PIRSF019466">
    <property type="entry name" value="EutH"/>
    <property type="match status" value="1"/>
</dbReference>
<feature type="transmembrane region" description="Helical" evidence="2">
    <location>
        <begin position="367"/>
        <end position="389"/>
    </location>
</feature>
<feature type="transmembrane region" description="Helical" evidence="2">
    <location>
        <begin position="207"/>
        <end position="224"/>
    </location>
</feature>
<dbReference type="InterPro" id="IPR007441">
    <property type="entry name" value="EutH"/>
</dbReference>
<dbReference type="Proteomes" id="UP000004754">
    <property type="component" value="Unassembled WGS sequence"/>
</dbReference>
<dbReference type="GO" id="GO:0005886">
    <property type="term" value="C:plasma membrane"/>
    <property type="evidence" value="ECO:0007669"/>
    <property type="project" value="TreeGrafter"/>
</dbReference>
<feature type="transmembrane region" description="Helical" evidence="2">
    <location>
        <begin position="167"/>
        <end position="187"/>
    </location>
</feature>
<dbReference type="HOGENOM" id="CLU_061142_0_0_9"/>
<evidence type="ECO:0000256" key="2">
    <source>
        <dbReference type="SAM" id="Phobius"/>
    </source>
</evidence>
<evidence type="ECO:0000256" key="1">
    <source>
        <dbReference type="SAM" id="MobiDB-lite"/>
    </source>
</evidence>
<accession>E6MHI6</accession>
<proteinExistence type="predicted"/>
<feature type="compositionally biased region" description="Basic and acidic residues" evidence="1">
    <location>
        <begin position="436"/>
        <end position="447"/>
    </location>
</feature>
<feature type="transmembrane region" description="Helical" evidence="2">
    <location>
        <begin position="64"/>
        <end position="82"/>
    </location>
</feature>
<dbReference type="STRING" id="887929.HMP0721_1471"/>
<keyword evidence="2" id="KW-1133">Transmembrane helix</keyword>
<keyword evidence="2" id="KW-0812">Transmembrane</keyword>
<feature type="transmembrane region" description="Helical" evidence="2">
    <location>
        <begin position="262"/>
        <end position="280"/>
    </location>
</feature>
<comment type="caution">
    <text evidence="3">The sequence shown here is derived from an EMBL/GenBank/DDBJ whole genome shotgun (WGS) entry which is preliminary data.</text>
</comment>
<gene>
    <name evidence="3" type="ORF">HMP0721_1471</name>
</gene>
<feature type="region of interest" description="Disordered" evidence="1">
    <location>
        <begin position="423"/>
        <end position="447"/>
    </location>
</feature>